<comment type="caution">
    <text evidence="6">The sequence shown here is derived from an EMBL/GenBank/DDBJ whole genome shotgun (WGS) entry which is preliminary data.</text>
</comment>
<gene>
    <name evidence="6" type="ORF">KCG48_05195</name>
</gene>
<dbReference type="SUPFAM" id="SSF52540">
    <property type="entry name" value="P-loop containing nucleoside triphosphate hydrolases"/>
    <property type="match status" value="1"/>
</dbReference>
<keyword evidence="2" id="KW-0813">Transport</keyword>
<name>A0A941CN96_9CLOT</name>
<evidence type="ECO:0000259" key="5">
    <source>
        <dbReference type="PROSITE" id="PS50893"/>
    </source>
</evidence>
<keyword evidence="7" id="KW-1185">Reference proteome</keyword>
<reference evidence="6" key="1">
    <citation type="submission" date="2021-04" db="EMBL/GenBank/DDBJ databases">
        <title>Proteiniclasticum sedimins sp. nov., an obligate anaerobic bacterium isolated from anaerobic sludge.</title>
        <authorList>
            <person name="Liu J."/>
        </authorList>
    </citation>
    <scope>NUCLEOTIDE SEQUENCE</scope>
    <source>
        <strain evidence="6">BAD-10</strain>
    </source>
</reference>
<dbReference type="PANTHER" id="PTHR43335">
    <property type="entry name" value="ABC TRANSPORTER, ATP-BINDING PROTEIN"/>
    <property type="match status" value="1"/>
</dbReference>
<keyword evidence="3" id="KW-0547">Nucleotide-binding</keyword>
<dbReference type="PROSITE" id="PS00211">
    <property type="entry name" value="ABC_TRANSPORTER_1"/>
    <property type="match status" value="1"/>
</dbReference>
<accession>A0A941CN96</accession>
<dbReference type="GO" id="GO:0016887">
    <property type="term" value="F:ATP hydrolysis activity"/>
    <property type="evidence" value="ECO:0007669"/>
    <property type="project" value="InterPro"/>
</dbReference>
<evidence type="ECO:0000313" key="7">
    <source>
        <dbReference type="Proteomes" id="UP000675379"/>
    </source>
</evidence>
<dbReference type="Gene3D" id="3.40.50.300">
    <property type="entry name" value="P-loop containing nucleotide triphosphate hydrolases"/>
    <property type="match status" value="1"/>
</dbReference>
<evidence type="ECO:0000256" key="3">
    <source>
        <dbReference type="ARBA" id="ARBA00022741"/>
    </source>
</evidence>
<organism evidence="6 7">
    <name type="scientific">Proteiniclasticum sediminis</name>
    <dbReference type="NCBI Taxonomy" id="2804028"/>
    <lineage>
        <taxon>Bacteria</taxon>
        <taxon>Bacillati</taxon>
        <taxon>Bacillota</taxon>
        <taxon>Clostridia</taxon>
        <taxon>Eubacteriales</taxon>
        <taxon>Clostridiaceae</taxon>
        <taxon>Proteiniclasticum</taxon>
    </lineage>
</organism>
<comment type="similarity">
    <text evidence="1">Belongs to the ABC transporter superfamily.</text>
</comment>
<dbReference type="InterPro" id="IPR003439">
    <property type="entry name" value="ABC_transporter-like_ATP-bd"/>
</dbReference>
<feature type="domain" description="ABC transporter" evidence="5">
    <location>
        <begin position="5"/>
        <end position="232"/>
    </location>
</feature>
<dbReference type="Pfam" id="PF00005">
    <property type="entry name" value="ABC_tran"/>
    <property type="match status" value="1"/>
</dbReference>
<dbReference type="PROSITE" id="PS50893">
    <property type="entry name" value="ABC_TRANSPORTER_2"/>
    <property type="match status" value="1"/>
</dbReference>
<dbReference type="EMBL" id="JAGSCS010000004">
    <property type="protein sequence ID" value="MBR0575737.1"/>
    <property type="molecule type" value="Genomic_DNA"/>
</dbReference>
<protein>
    <submittedName>
        <fullName evidence="6">ABC transporter ATP-binding protein</fullName>
    </submittedName>
</protein>
<evidence type="ECO:0000256" key="1">
    <source>
        <dbReference type="ARBA" id="ARBA00005417"/>
    </source>
</evidence>
<keyword evidence="4 6" id="KW-0067">ATP-binding</keyword>
<dbReference type="AlphaFoldDB" id="A0A941CN96"/>
<dbReference type="PANTHER" id="PTHR43335:SF4">
    <property type="entry name" value="ABC TRANSPORTER, ATP-BINDING PROTEIN"/>
    <property type="match status" value="1"/>
</dbReference>
<evidence type="ECO:0000256" key="4">
    <source>
        <dbReference type="ARBA" id="ARBA00022840"/>
    </source>
</evidence>
<proteinExistence type="inferred from homology"/>
<dbReference type="InterPro" id="IPR017871">
    <property type="entry name" value="ABC_transporter-like_CS"/>
</dbReference>
<dbReference type="GO" id="GO:0005524">
    <property type="term" value="F:ATP binding"/>
    <property type="evidence" value="ECO:0007669"/>
    <property type="project" value="UniProtKB-KW"/>
</dbReference>
<sequence length="301" mass="32993">MENVLEVSHLSKKIGGRDIIKNLSFSIKAGEIFGFLGPNGAGKTTTIRMMVDLIAMDEGTIQILGNDITKDREKTLAGIGAVVENPELYSYLSGLENLRQIARIRGLGEDKIQEVVALVGLTGRIKDKMRKYSLGMKQRLGLAAALLSDPKLLILDEPTNGLDPNGIIEFRAILKRMAREKNMAVFVSSHILGEVQQLCDTVAFVENGEITAIESLAGITRSRRYLLEAPEAPETTLLLQNLLGEGAVKKNAEGYLLDLGSAEPHQVLKRIILADVPVTGFARQTKELEERYMEVIKGGIR</sequence>
<evidence type="ECO:0000256" key="2">
    <source>
        <dbReference type="ARBA" id="ARBA00022448"/>
    </source>
</evidence>
<dbReference type="Proteomes" id="UP000675379">
    <property type="component" value="Unassembled WGS sequence"/>
</dbReference>
<dbReference type="SMART" id="SM00382">
    <property type="entry name" value="AAA"/>
    <property type="match status" value="1"/>
</dbReference>
<dbReference type="InterPro" id="IPR003593">
    <property type="entry name" value="AAA+_ATPase"/>
</dbReference>
<dbReference type="InterPro" id="IPR027417">
    <property type="entry name" value="P-loop_NTPase"/>
</dbReference>
<evidence type="ECO:0000313" key="6">
    <source>
        <dbReference type="EMBL" id="MBR0575737.1"/>
    </source>
</evidence>
<dbReference type="RefSeq" id="WP_211800312.1">
    <property type="nucleotide sequence ID" value="NZ_JAGSCS010000004.1"/>
</dbReference>